<dbReference type="Pfam" id="PF00486">
    <property type="entry name" value="Trans_reg_C"/>
    <property type="match status" value="1"/>
</dbReference>
<organism evidence="10 11">
    <name type="scientific">Paracoccus rhizosphaerae</name>
    <dbReference type="NCBI Taxonomy" id="1133347"/>
    <lineage>
        <taxon>Bacteria</taxon>
        <taxon>Pseudomonadati</taxon>
        <taxon>Pseudomonadota</taxon>
        <taxon>Alphaproteobacteria</taxon>
        <taxon>Rhodobacterales</taxon>
        <taxon>Paracoccaceae</taxon>
        <taxon>Paracoccus</taxon>
    </lineage>
</organism>
<dbReference type="InterPro" id="IPR036388">
    <property type="entry name" value="WH-like_DNA-bd_sf"/>
</dbReference>
<dbReference type="Proteomes" id="UP001589795">
    <property type="component" value="Unassembled WGS sequence"/>
</dbReference>
<proteinExistence type="predicted"/>
<dbReference type="CDD" id="cd00383">
    <property type="entry name" value="trans_reg_C"/>
    <property type="match status" value="1"/>
</dbReference>
<evidence type="ECO:0000256" key="3">
    <source>
        <dbReference type="ARBA" id="ARBA00023015"/>
    </source>
</evidence>
<protein>
    <submittedName>
        <fullName evidence="10">Response regulator transcription factor</fullName>
    </submittedName>
</protein>
<sequence length="232" mass="25213">MSLHRLLLVEDDAEMAAMLAAYLQRQGFHVTTAGSRSSALAALAGGRVDLILLDVSLGDDDGVAICAEIRQAQDVPIIMVSALSADHQRMAGYEVGADDYIAKPFNPDLLLARIRAVMRRAGRAPSLTHRRRDAVLRFAGWTYDARRDEVTAPGGWQVSLSGRETALLRVFLANPLIPLTREEIAAALDDDEAAEGRAIDVLVGRLRHKTDAGLIRTERGTGYVLAAEVMRD</sequence>
<evidence type="ECO:0000313" key="10">
    <source>
        <dbReference type="EMBL" id="MFC0201296.1"/>
    </source>
</evidence>
<dbReference type="InterPro" id="IPR039420">
    <property type="entry name" value="WalR-like"/>
</dbReference>
<dbReference type="Gene3D" id="6.10.250.690">
    <property type="match status" value="1"/>
</dbReference>
<gene>
    <name evidence="10" type="ORF">ACFFIZ_13530</name>
</gene>
<dbReference type="Pfam" id="PF00072">
    <property type="entry name" value="Response_reg"/>
    <property type="match status" value="1"/>
</dbReference>
<dbReference type="RefSeq" id="WP_265505569.1">
    <property type="nucleotide sequence ID" value="NZ_JAOTBE010000003.1"/>
</dbReference>
<dbReference type="SUPFAM" id="SSF52172">
    <property type="entry name" value="CheY-like"/>
    <property type="match status" value="1"/>
</dbReference>
<dbReference type="Gene3D" id="3.40.50.2300">
    <property type="match status" value="1"/>
</dbReference>
<dbReference type="PANTHER" id="PTHR48111:SF4">
    <property type="entry name" value="DNA-BINDING DUAL TRANSCRIPTIONAL REGULATOR OMPR"/>
    <property type="match status" value="1"/>
</dbReference>
<dbReference type="PROSITE" id="PS51755">
    <property type="entry name" value="OMPR_PHOB"/>
    <property type="match status" value="1"/>
</dbReference>
<accession>A0ABV6CMV7</accession>
<keyword evidence="1 6" id="KW-0597">Phosphoprotein</keyword>
<evidence type="ECO:0000256" key="7">
    <source>
        <dbReference type="PROSITE-ProRule" id="PRU01091"/>
    </source>
</evidence>
<evidence type="ECO:0000256" key="5">
    <source>
        <dbReference type="ARBA" id="ARBA00023163"/>
    </source>
</evidence>
<feature type="DNA-binding region" description="OmpR/PhoB-type" evidence="7">
    <location>
        <begin position="133"/>
        <end position="227"/>
    </location>
</feature>
<evidence type="ECO:0000259" key="8">
    <source>
        <dbReference type="PROSITE" id="PS50110"/>
    </source>
</evidence>
<dbReference type="InterPro" id="IPR001789">
    <property type="entry name" value="Sig_transdc_resp-reg_receiver"/>
</dbReference>
<dbReference type="SUPFAM" id="SSF46894">
    <property type="entry name" value="C-terminal effector domain of the bipartite response regulators"/>
    <property type="match status" value="1"/>
</dbReference>
<feature type="domain" description="Response regulatory" evidence="8">
    <location>
        <begin position="5"/>
        <end position="118"/>
    </location>
</feature>
<comment type="caution">
    <text evidence="10">The sequence shown here is derived from an EMBL/GenBank/DDBJ whole genome shotgun (WGS) entry which is preliminary data.</text>
</comment>
<dbReference type="PROSITE" id="PS50110">
    <property type="entry name" value="RESPONSE_REGULATORY"/>
    <property type="match status" value="1"/>
</dbReference>
<keyword evidence="11" id="KW-1185">Reference proteome</keyword>
<dbReference type="CDD" id="cd17574">
    <property type="entry name" value="REC_OmpR"/>
    <property type="match status" value="1"/>
</dbReference>
<dbReference type="InterPro" id="IPR001867">
    <property type="entry name" value="OmpR/PhoB-type_DNA-bd"/>
</dbReference>
<evidence type="ECO:0000256" key="2">
    <source>
        <dbReference type="ARBA" id="ARBA00023012"/>
    </source>
</evidence>
<keyword evidence="3" id="KW-0805">Transcription regulation</keyword>
<evidence type="ECO:0000313" key="11">
    <source>
        <dbReference type="Proteomes" id="UP001589795"/>
    </source>
</evidence>
<evidence type="ECO:0000256" key="4">
    <source>
        <dbReference type="ARBA" id="ARBA00023125"/>
    </source>
</evidence>
<evidence type="ECO:0000259" key="9">
    <source>
        <dbReference type="PROSITE" id="PS51755"/>
    </source>
</evidence>
<dbReference type="SMART" id="SM00862">
    <property type="entry name" value="Trans_reg_C"/>
    <property type="match status" value="1"/>
</dbReference>
<dbReference type="InterPro" id="IPR011006">
    <property type="entry name" value="CheY-like_superfamily"/>
</dbReference>
<dbReference type="SMART" id="SM00448">
    <property type="entry name" value="REC"/>
    <property type="match status" value="1"/>
</dbReference>
<keyword evidence="2" id="KW-0902">Two-component regulatory system</keyword>
<evidence type="ECO:0000256" key="6">
    <source>
        <dbReference type="PROSITE-ProRule" id="PRU00169"/>
    </source>
</evidence>
<dbReference type="PANTHER" id="PTHR48111">
    <property type="entry name" value="REGULATOR OF RPOS"/>
    <property type="match status" value="1"/>
</dbReference>
<dbReference type="EMBL" id="JBHLWQ010000127">
    <property type="protein sequence ID" value="MFC0201296.1"/>
    <property type="molecule type" value="Genomic_DNA"/>
</dbReference>
<keyword evidence="5" id="KW-0804">Transcription</keyword>
<dbReference type="Gene3D" id="1.10.10.10">
    <property type="entry name" value="Winged helix-like DNA-binding domain superfamily/Winged helix DNA-binding domain"/>
    <property type="match status" value="1"/>
</dbReference>
<name>A0ABV6CMV7_9RHOB</name>
<feature type="modified residue" description="4-aspartylphosphate" evidence="6">
    <location>
        <position position="54"/>
    </location>
</feature>
<evidence type="ECO:0000256" key="1">
    <source>
        <dbReference type="ARBA" id="ARBA00022553"/>
    </source>
</evidence>
<dbReference type="InterPro" id="IPR016032">
    <property type="entry name" value="Sig_transdc_resp-reg_C-effctor"/>
</dbReference>
<keyword evidence="4 7" id="KW-0238">DNA-binding</keyword>
<reference evidence="10 11" key="1">
    <citation type="submission" date="2024-09" db="EMBL/GenBank/DDBJ databases">
        <authorList>
            <person name="Sun Q."/>
            <person name="Mori K."/>
        </authorList>
    </citation>
    <scope>NUCLEOTIDE SEQUENCE [LARGE SCALE GENOMIC DNA]</scope>
    <source>
        <strain evidence="10 11">CCM 7904</strain>
    </source>
</reference>
<feature type="domain" description="OmpR/PhoB-type" evidence="9">
    <location>
        <begin position="133"/>
        <end position="227"/>
    </location>
</feature>